<dbReference type="GeneID" id="25901103"/>
<feature type="compositionally biased region" description="Basic residues" evidence="1">
    <location>
        <begin position="1"/>
        <end position="10"/>
    </location>
</feature>
<feature type="compositionally biased region" description="Basic and acidic residues" evidence="1">
    <location>
        <begin position="11"/>
        <end position="23"/>
    </location>
</feature>
<dbReference type="Proteomes" id="UP000054560">
    <property type="component" value="Unassembled WGS sequence"/>
</dbReference>
<dbReference type="AlphaFoldDB" id="A0A0L0GEF6"/>
<keyword evidence="3" id="KW-1185">Reference proteome</keyword>
<reference evidence="2 3" key="1">
    <citation type="submission" date="2011-02" db="EMBL/GenBank/DDBJ databases">
        <title>The Genome Sequence of Sphaeroforma arctica JP610.</title>
        <authorList>
            <consortium name="The Broad Institute Genome Sequencing Platform"/>
            <person name="Russ C."/>
            <person name="Cuomo C."/>
            <person name="Young S.K."/>
            <person name="Zeng Q."/>
            <person name="Gargeya S."/>
            <person name="Alvarado L."/>
            <person name="Berlin A."/>
            <person name="Chapman S.B."/>
            <person name="Chen Z."/>
            <person name="Freedman E."/>
            <person name="Gellesch M."/>
            <person name="Goldberg J."/>
            <person name="Griggs A."/>
            <person name="Gujja S."/>
            <person name="Heilman E."/>
            <person name="Heiman D."/>
            <person name="Howarth C."/>
            <person name="Mehta T."/>
            <person name="Neiman D."/>
            <person name="Pearson M."/>
            <person name="Roberts A."/>
            <person name="Saif S."/>
            <person name="Shea T."/>
            <person name="Shenoy N."/>
            <person name="Sisk P."/>
            <person name="Stolte C."/>
            <person name="Sykes S."/>
            <person name="White J."/>
            <person name="Yandava C."/>
            <person name="Burger G."/>
            <person name="Gray M.W."/>
            <person name="Holland P.W.H."/>
            <person name="King N."/>
            <person name="Lang F.B.F."/>
            <person name="Roger A.J."/>
            <person name="Ruiz-Trillo I."/>
            <person name="Haas B."/>
            <person name="Nusbaum C."/>
            <person name="Birren B."/>
        </authorList>
    </citation>
    <scope>NUCLEOTIDE SEQUENCE [LARGE SCALE GENOMIC DNA]</scope>
    <source>
        <strain evidence="2 3">JP610</strain>
    </source>
</reference>
<sequence length="101" mass="11427">MSPQKSKHLSGGRDTRHSLRGPDIRFRPVIQDEEYVETEATSDSDVDAIKNADSDARRCQVVEVLAEAEVRPKLPKGKVISFKLATIRRFVRGSYRVEEIS</sequence>
<dbReference type="EMBL" id="KQ241616">
    <property type="protein sequence ID" value="KNC87271.1"/>
    <property type="molecule type" value="Genomic_DNA"/>
</dbReference>
<accession>A0A0L0GEF6</accession>
<evidence type="ECO:0000313" key="3">
    <source>
        <dbReference type="Proteomes" id="UP000054560"/>
    </source>
</evidence>
<organism evidence="2 3">
    <name type="scientific">Sphaeroforma arctica JP610</name>
    <dbReference type="NCBI Taxonomy" id="667725"/>
    <lineage>
        <taxon>Eukaryota</taxon>
        <taxon>Ichthyosporea</taxon>
        <taxon>Ichthyophonida</taxon>
        <taxon>Sphaeroforma</taxon>
    </lineage>
</organism>
<name>A0A0L0GEF6_9EUKA</name>
<gene>
    <name evidence="2" type="ORF">SARC_00599</name>
</gene>
<evidence type="ECO:0000256" key="1">
    <source>
        <dbReference type="SAM" id="MobiDB-lite"/>
    </source>
</evidence>
<proteinExistence type="predicted"/>
<dbReference type="RefSeq" id="XP_014161173.1">
    <property type="nucleotide sequence ID" value="XM_014305698.1"/>
</dbReference>
<feature type="region of interest" description="Disordered" evidence="1">
    <location>
        <begin position="1"/>
        <end position="23"/>
    </location>
</feature>
<evidence type="ECO:0000313" key="2">
    <source>
        <dbReference type="EMBL" id="KNC87271.1"/>
    </source>
</evidence>
<protein>
    <submittedName>
        <fullName evidence="2">Uncharacterized protein</fullName>
    </submittedName>
</protein>